<sequence length="67" mass="7252">MVPASLPLTVLPEVMLVLVARRLTCKFVLPAAAKLLAVALNDVAVLAAFIALKKDWFVKLVLELVPK</sequence>
<organism evidence="1">
    <name type="scientific">bioreactor metagenome</name>
    <dbReference type="NCBI Taxonomy" id="1076179"/>
    <lineage>
        <taxon>unclassified sequences</taxon>
        <taxon>metagenomes</taxon>
        <taxon>ecological metagenomes</taxon>
    </lineage>
</organism>
<gene>
    <name evidence="1" type="ORF">SDC9_170761</name>
</gene>
<protein>
    <submittedName>
        <fullName evidence="1">Uncharacterized protein</fullName>
    </submittedName>
</protein>
<dbReference type="AlphaFoldDB" id="A0A645GI18"/>
<proteinExistence type="predicted"/>
<accession>A0A645GI18</accession>
<name>A0A645GI18_9ZZZZ</name>
<evidence type="ECO:0000313" key="1">
    <source>
        <dbReference type="EMBL" id="MPN23373.1"/>
    </source>
</evidence>
<dbReference type="EMBL" id="VSSQ01071856">
    <property type="protein sequence ID" value="MPN23373.1"/>
    <property type="molecule type" value="Genomic_DNA"/>
</dbReference>
<reference evidence="1" key="1">
    <citation type="submission" date="2019-08" db="EMBL/GenBank/DDBJ databases">
        <authorList>
            <person name="Kucharzyk K."/>
            <person name="Murdoch R.W."/>
            <person name="Higgins S."/>
            <person name="Loffler F."/>
        </authorList>
    </citation>
    <scope>NUCLEOTIDE SEQUENCE</scope>
</reference>
<comment type="caution">
    <text evidence="1">The sequence shown here is derived from an EMBL/GenBank/DDBJ whole genome shotgun (WGS) entry which is preliminary data.</text>
</comment>